<comment type="caution">
    <text evidence="3">The sequence shown here is derived from an EMBL/GenBank/DDBJ whole genome shotgun (WGS) entry which is preliminary data.</text>
</comment>
<dbReference type="CDD" id="cd00616">
    <property type="entry name" value="AHBA_syn"/>
    <property type="match status" value="1"/>
</dbReference>
<keyword evidence="3" id="KW-0808">Transferase</keyword>
<gene>
    <name evidence="3" type="ORF">ACFOUT_12040</name>
</gene>
<dbReference type="InterPro" id="IPR015424">
    <property type="entry name" value="PyrdxlP-dep_Trfase"/>
</dbReference>
<evidence type="ECO:0000256" key="1">
    <source>
        <dbReference type="ARBA" id="ARBA00037999"/>
    </source>
</evidence>
<evidence type="ECO:0000313" key="4">
    <source>
        <dbReference type="Proteomes" id="UP001595814"/>
    </source>
</evidence>
<dbReference type="GO" id="GO:0008483">
    <property type="term" value="F:transaminase activity"/>
    <property type="evidence" value="ECO:0007669"/>
    <property type="project" value="UniProtKB-KW"/>
</dbReference>
<evidence type="ECO:0000256" key="2">
    <source>
        <dbReference type="RuleBase" id="RU004508"/>
    </source>
</evidence>
<dbReference type="Gene3D" id="3.40.640.10">
    <property type="entry name" value="Type I PLP-dependent aspartate aminotransferase-like (Major domain)"/>
    <property type="match status" value="1"/>
</dbReference>
<dbReference type="Gene3D" id="3.90.1150.10">
    <property type="entry name" value="Aspartate Aminotransferase, domain 1"/>
    <property type="match status" value="1"/>
</dbReference>
<evidence type="ECO:0000313" key="3">
    <source>
        <dbReference type="EMBL" id="MFC4096608.1"/>
    </source>
</evidence>
<dbReference type="InterPro" id="IPR015422">
    <property type="entry name" value="PyrdxlP-dep_Trfase_small"/>
</dbReference>
<keyword evidence="2" id="KW-0663">Pyridoxal phosphate</keyword>
<comment type="similarity">
    <text evidence="1 2">Belongs to the DegT/DnrJ/EryC1 family.</text>
</comment>
<dbReference type="InterPro" id="IPR015421">
    <property type="entry name" value="PyrdxlP-dep_Trfase_major"/>
</dbReference>
<dbReference type="PIRSF" id="PIRSF000390">
    <property type="entry name" value="PLP_StrS"/>
    <property type="match status" value="1"/>
</dbReference>
<sequence length="397" mass="43895">MPGFELFGQAERAQVEDVLQSGVLMRYGFDAMRNGHYKALELEGALAKKMGSKHAQVVSSGTAALTVALASAGIGAGDEVIMPTFTFVASFESILALGAIPILVDVDDTLTLHPASVEKAITRRTKVVMPVHMCGSMANLRALKDICDKHSLLLLEDACQAIGGSFEGKPLGSYGDLGCFSFDYVKTITCGEGGAVITDNEEFKKNADHYSDHGHDHIGSDRGAEAHPFMGYNYRISEMHAAVGLAQLIRLDEFLDIQKKNYTILRNALSEIPEIVFRKVPTGGEESYAFLSFFMPDQLKAENAHKALSEAGVDACFYWYHNNWHYYRKWEHLTHKKSLSKLPFDVLELLPDYTKADFSLSDQWVGRNISCLIKLGWSNDEVKKRAKTMVEVLSALV</sequence>
<dbReference type="Proteomes" id="UP001595814">
    <property type="component" value="Unassembled WGS sequence"/>
</dbReference>
<dbReference type="RefSeq" id="WP_192461367.1">
    <property type="nucleotide sequence ID" value="NZ_JACYFJ010000002.1"/>
</dbReference>
<protein>
    <submittedName>
        <fullName evidence="3">DegT/DnrJ/EryC1/StrS family aminotransferase</fullName>
    </submittedName>
</protein>
<proteinExistence type="inferred from homology"/>
<dbReference type="PANTHER" id="PTHR30244">
    <property type="entry name" value="TRANSAMINASE"/>
    <property type="match status" value="1"/>
</dbReference>
<keyword evidence="3" id="KW-0032">Aminotransferase</keyword>
<reference evidence="4" key="1">
    <citation type="journal article" date="2019" name="Int. J. Syst. Evol. Microbiol.">
        <title>The Global Catalogue of Microorganisms (GCM) 10K type strain sequencing project: providing services to taxonomists for standard genome sequencing and annotation.</title>
        <authorList>
            <consortium name="The Broad Institute Genomics Platform"/>
            <consortium name="The Broad Institute Genome Sequencing Center for Infectious Disease"/>
            <person name="Wu L."/>
            <person name="Ma J."/>
        </authorList>
    </citation>
    <scope>NUCLEOTIDE SEQUENCE [LARGE SCALE GENOMIC DNA]</scope>
    <source>
        <strain evidence="4">CECT 7477</strain>
    </source>
</reference>
<dbReference type="EMBL" id="JBHSAW010000010">
    <property type="protein sequence ID" value="MFC4096608.1"/>
    <property type="molecule type" value="Genomic_DNA"/>
</dbReference>
<dbReference type="InterPro" id="IPR000653">
    <property type="entry name" value="DegT/StrS_aminotransferase"/>
</dbReference>
<dbReference type="SUPFAM" id="SSF53383">
    <property type="entry name" value="PLP-dependent transferases"/>
    <property type="match status" value="1"/>
</dbReference>
<dbReference type="Pfam" id="PF01041">
    <property type="entry name" value="DegT_DnrJ_EryC1"/>
    <property type="match status" value="1"/>
</dbReference>
<dbReference type="PANTHER" id="PTHR30244:SF34">
    <property type="entry name" value="DTDP-4-AMINO-4,6-DIDEOXYGALACTOSE TRANSAMINASE"/>
    <property type="match status" value="1"/>
</dbReference>
<accession>A0ABV8JVP2</accession>
<name>A0ABV8JVP2_9FLAO</name>
<organism evidence="3 4">
    <name type="scientific">Euzebyella saccharophila</name>
    <dbReference type="NCBI Taxonomy" id="679664"/>
    <lineage>
        <taxon>Bacteria</taxon>
        <taxon>Pseudomonadati</taxon>
        <taxon>Bacteroidota</taxon>
        <taxon>Flavobacteriia</taxon>
        <taxon>Flavobacteriales</taxon>
        <taxon>Flavobacteriaceae</taxon>
        <taxon>Euzebyella</taxon>
    </lineage>
</organism>
<keyword evidence="4" id="KW-1185">Reference proteome</keyword>